<accession>A0AAD3CEM7</accession>
<dbReference type="InterPro" id="IPR008775">
    <property type="entry name" value="Phytyl_CoA_dOase-like"/>
</dbReference>
<dbReference type="SUPFAM" id="SSF51197">
    <property type="entry name" value="Clavaminate synthase-like"/>
    <property type="match status" value="1"/>
</dbReference>
<reference evidence="2 3" key="1">
    <citation type="journal article" date="2021" name="Sci. Rep.">
        <title>The genome of the diatom Chaetoceros tenuissimus carries an ancient integrated fragment of an extant virus.</title>
        <authorList>
            <person name="Hongo Y."/>
            <person name="Kimura K."/>
            <person name="Takaki Y."/>
            <person name="Yoshida Y."/>
            <person name="Baba S."/>
            <person name="Kobayashi G."/>
            <person name="Nagasaki K."/>
            <person name="Hano T."/>
            <person name="Tomaru Y."/>
        </authorList>
    </citation>
    <scope>NUCLEOTIDE SEQUENCE [LARGE SCALE GENOMIC DNA]</scope>
    <source>
        <strain evidence="2 3">NIES-3715</strain>
    </source>
</reference>
<evidence type="ECO:0000313" key="3">
    <source>
        <dbReference type="Proteomes" id="UP001054902"/>
    </source>
</evidence>
<dbReference type="Gene3D" id="2.60.120.620">
    <property type="entry name" value="q2cbj1_9rhob like domain"/>
    <property type="match status" value="2"/>
</dbReference>
<dbReference type="PANTHER" id="PTHR37563:SF2">
    <property type="entry name" value="PHYTANOYL-COA DIOXYGENASE FAMILY PROTEIN (AFU_ORTHOLOGUE AFUA_2G03330)"/>
    <property type="match status" value="1"/>
</dbReference>
<gene>
    <name evidence="2" type="ORF">CTEN210_00912</name>
</gene>
<evidence type="ECO:0000313" key="2">
    <source>
        <dbReference type="EMBL" id="GFH44438.1"/>
    </source>
</evidence>
<sequence>MKISSHLKLIHIHIVFLQIIPTISGFTVKRIIDRAGTSIFSNVRDEDSLSTIDSSTTVDFPYTVEITKDSGDWINLASQYLDENGVCVLVHNQVEPFITSRDCQSTEDEAISHLDDLKKLIRKQGIDPDGKDGPFRYMEVVSRDGSGRRYDMPIPWKSKDHQSISSFHGKVEDIVGPIIQNLWKRDEVNVAASGFLINQPGSTSQNWHRDGPNEGLINVFIPLVDLTKDIGPTDVWTNTHKSEEEATSNPDSIQIAPLMKRGNILLMDYRTFHRGLGNFSKEQTRTLAYTVFEKGSSSLGDLLGYGLLPTAYRSIEETEINVQEDMQKLPFAIKATETTEEWAPKASSLFQDYGVCLIDDDKQVNRKVYDLVSSRKQLLFQKIVNRGIDPTGKESTYEFAEIASRDEGGGRYDMPVPWRGMGDIGTPFLSYETEILKEYHSNIEETIGPILNDLWGENNYHVSSCGFIENKSGSIAQQWHRLGCEEGSISVFHPLHCLNADHGVTEVWLRSHTSENRDVSGSSDKIAPLMHNGELMMLDWRTLRQNLGNTSSNFWQMAYITFKKDKDRESRQRLSGLTLEFD</sequence>
<dbReference type="AlphaFoldDB" id="A0AAD3CEM7"/>
<name>A0AAD3CEM7_9STRA</name>
<dbReference type="Pfam" id="PF05721">
    <property type="entry name" value="PhyH"/>
    <property type="match status" value="1"/>
</dbReference>
<dbReference type="InterPro" id="IPR051961">
    <property type="entry name" value="Fungal_Metabolite_Diox"/>
</dbReference>
<keyword evidence="3" id="KW-1185">Reference proteome</keyword>
<feature type="signal peptide" evidence="1">
    <location>
        <begin position="1"/>
        <end position="25"/>
    </location>
</feature>
<feature type="chain" id="PRO_5042256358" evidence="1">
    <location>
        <begin position="26"/>
        <end position="582"/>
    </location>
</feature>
<keyword evidence="1" id="KW-0732">Signal</keyword>
<proteinExistence type="predicted"/>
<evidence type="ECO:0000256" key="1">
    <source>
        <dbReference type="SAM" id="SignalP"/>
    </source>
</evidence>
<dbReference type="PANTHER" id="PTHR37563">
    <property type="entry name" value="PHYTANOYL-COA DIOXYGENASE FAMILY PROTEIN (AFU_ORTHOLOGUE AFUA_2G03330)"/>
    <property type="match status" value="1"/>
</dbReference>
<organism evidence="2 3">
    <name type="scientific">Chaetoceros tenuissimus</name>
    <dbReference type="NCBI Taxonomy" id="426638"/>
    <lineage>
        <taxon>Eukaryota</taxon>
        <taxon>Sar</taxon>
        <taxon>Stramenopiles</taxon>
        <taxon>Ochrophyta</taxon>
        <taxon>Bacillariophyta</taxon>
        <taxon>Coscinodiscophyceae</taxon>
        <taxon>Chaetocerotophycidae</taxon>
        <taxon>Chaetocerotales</taxon>
        <taxon>Chaetocerotaceae</taxon>
        <taxon>Chaetoceros</taxon>
    </lineage>
</organism>
<protein>
    <submittedName>
        <fullName evidence="2">Uncharacterized protein</fullName>
    </submittedName>
</protein>
<comment type="caution">
    <text evidence="2">The sequence shown here is derived from an EMBL/GenBank/DDBJ whole genome shotgun (WGS) entry which is preliminary data.</text>
</comment>
<dbReference type="Proteomes" id="UP001054902">
    <property type="component" value="Unassembled WGS sequence"/>
</dbReference>
<dbReference type="EMBL" id="BLLK01000019">
    <property type="protein sequence ID" value="GFH44438.1"/>
    <property type="molecule type" value="Genomic_DNA"/>
</dbReference>